<gene>
    <name evidence="1" type="ORF">BU25DRAFT_253317</name>
</gene>
<evidence type="ECO:0000313" key="2">
    <source>
        <dbReference type="Proteomes" id="UP000799754"/>
    </source>
</evidence>
<name>A0ACB6RGP1_9PLEO</name>
<dbReference type="Proteomes" id="UP000799754">
    <property type="component" value="Unassembled WGS sequence"/>
</dbReference>
<comment type="caution">
    <text evidence="1">The sequence shown here is derived from an EMBL/GenBank/DDBJ whole genome shotgun (WGS) entry which is preliminary data.</text>
</comment>
<evidence type="ECO:0000313" key="1">
    <source>
        <dbReference type="EMBL" id="KAF2621110.1"/>
    </source>
</evidence>
<protein>
    <submittedName>
        <fullName evidence="1">Uncharacterized protein</fullName>
    </submittedName>
</protein>
<dbReference type="EMBL" id="MU006762">
    <property type="protein sequence ID" value="KAF2621110.1"/>
    <property type="molecule type" value="Genomic_DNA"/>
</dbReference>
<organism evidence="1 2">
    <name type="scientific">Macroventuria anomochaeta</name>
    <dbReference type="NCBI Taxonomy" id="301207"/>
    <lineage>
        <taxon>Eukaryota</taxon>
        <taxon>Fungi</taxon>
        <taxon>Dikarya</taxon>
        <taxon>Ascomycota</taxon>
        <taxon>Pezizomycotina</taxon>
        <taxon>Dothideomycetes</taxon>
        <taxon>Pleosporomycetidae</taxon>
        <taxon>Pleosporales</taxon>
        <taxon>Pleosporineae</taxon>
        <taxon>Didymellaceae</taxon>
        <taxon>Macroventuria</taxon>
    </lineage>
</organism>
<keyword evidence="2" id="KW-1185">Reference proteome</keyword>
<proteinExistence type="predicted"/>
<reference evidence="1" key="1">
    <citation type="journal article" date="2020" name="Stud. Mycol.">
        <title>101 Dothideomycetes genomes: a test case for predicting lifestyles and emergence of pathogens.</title>
        <authorList>
            <person name="Haridas S."/>
            <person name="Albert R."/>
            <person name="Binder M."/>
            <person name="Bloem J."/>
            <person name="Labutti K."/>
            <person name="Salamov A."/>
            <person name="Andreopoulos B."/>
            <person name="Baker S."/>
            <person name="Barry K."/>
            <person name="Bills G."/>
            <person name="Bluhm B."/>
            <person name="Cannon C."/>
            <person name="Castanera R."/>
            <person name="Culley D."/>
            <person name="Daum C."/>
            <person name="Ezra D."/>
            <person name="Gonzalez J."/>
            <person name="Henrissat B."/>
            <person name="Kuo A."/>
            <person name="Liang C."/>
            <person name="Lipzen A."/>
            <person name="Lutzoni F."/>
            <person name="Magnuson J."/>
            <person name="Mondo S."/>
            <person name="Nolan M."/>
            <person name="Ohm R."/>
            <person name="Pangilinan J."/>
            <person name="Park H.-J."/>
            <person name="Ramirez L."/>
            <person name="Alfaro M."/>
            <person name="Sun H."/>
            <person name="Tritt A."/>
            <person name="Yoshinaga Y."/>
            <person name="Zwiers L.-H."/>
            <person name="Turgeon B."/>
            <person name="Goodwin S."/>
            <person name="Spatafora J."/>
            <person name="Crous P."/>
            <person name="Grigoriev I."/>
        </authorList>
    </citation>
    <scope>NUCLEOTIDE SEQUENCE</scope>
    <source>
        <strain evidence="1">CBS 525.71</strain>
    </source>
</reference>
<accession>A0ACB6RGP1</accession>
<sequence length="305" mass="34719">MRPERFDTSRACRVACLPTISVCLLLLLLCNTTTMHPPCSSASPAAQDLDIDASFAAQRRYGLSGAYSPARCGFSYDPRFVKELTTALRLLSEKDAPRHRIYGEEANDSRLGHTPPETRTRYNSDEANMIRSFMETQEVTTLPEERARFPANLMRGQVATVLDDTIVTQSPSAMRESQSTVQVAMQRNKVAKREQKSKKLRTDPAVLKSYFPMLHDDSAGKENMETSSMNTQKINGDPEYDSLFEMYKAERAEHGQAADACEQRGPSVRQDLQQRQERTVLYEKFEAQQKTLKERRVLKERQQRP</sequence>